<dbReference type="InterPro" id="IPR007219">
    <property type="entry name" value="XnlR_reg_dom"/>
</dbReference>
<reference evidence="4" key="1">
    <citation type="submission" date="2016-02" db="EMBL/GenBank/DDBJ databases">
        <title>Draft genome sequence of Microdochium bolleyi, a fungal endophyte of beachgrass.</title>
        <authorList>
            <consortium name="DOE Joint Genome Institute"/>
            <person name="David A.S."/>
            <person name="May G."/>
            <person name="Haridas S."/>
            <person name="Lim J."/>
            <person name="Wang M."/>
            <person name="Labutti K."/>
            <person name="Lipzen A."/>
            <person name="Barry K."/>
            <person name="Grigoriev I.V."/>
        </authorList>
    </citation>
    <scope>NUCLEOTIDE SEQUENCE [LARGE SCALE GENOMIC DNA]</scope>
    <source>
        <strain evidence="4">J235TASD1</strain>
    </source>
</reference>
<dbReference type="GO" id="GO:0006351">
    <property type="term" value="P:DNA-templated transcription"/>
    <property type="evidence" value="ECO:0007669"/>
    <property type="project" value="InterPro"/>
</dbReference>
<feature type="non-terminal residue" evidence="3">
    <location>
        <position position="73"/>
    </location>
</feature>
<evidence type="ECO:0000259" key="2">
    <source>
        <dbReference type="SMART" id="SM00906"/>
    </source>
</evidence>
<dbReference type="CDD" id="cd12148">
    <property type="entry name" value="fungal_TF_MHR"/>
    <property type="match status" value="1"/>
</dbReference>
<dbReference type="OrthoDB" id="424974at2759"/>
<proteinExistence type="predicted"/>
<dbReference type="EMBL" id="KQ964248">
    <property type="protein sequence ID" value="KXJ93613.1"/>
    <property type="molecule type" value="Genomic_DNA"/>
</dbReference>
<evidence type="ECO:0000313" key="3">
    <source>
        <dbReference type="EMBL" id="KXJ93613.1"/>
    </source>
</evidence>
<gene>
    <name evidence="3" type="ORF">Micbo1qcDRAFT_161608</name>
</gene>
<dbReference type="Proteomes" id="UP000070501">
    <property type="component" value="Unassembled WGS sequence"/>
</dbReference>
<organism evidence="3 4">
    <name type="scientific">Microdochium bolleyi</name>
    <dbReference type="NCBI Taxonomy" id="196109"/>
    <lineage>
        <taxon>Eukaryota</taxon>
        <taxon>Fungi</taxon>
        <taxon>Dikarya</taxon>
        <taxon>Ascomycota</taxon>
        <taxon>Pezizomycotina</taxon>
        <taxon>Sordariomycetes</taxon>
        <taxon>Xylariomycetidae</taxon>
        <taxon>Xylariales</taxon>
        <taxon>Microdochiaceae</taxon>
        <taxon>Microdochium</taxon>
    </lineage>
</organism>
<accession>A0A136J8V9</accession>
<keyword evidence="4" id="KW-1185">Reference proteome</keyword>
<name>A0A136J8V9_9PEZI</name>
<protein>
    <recommendedName>
        <fullName evidence="2">Xylanolytic transcriptional activator regulatory domain-containing protein</fullName>
    </recommendedName>
</protein>
<dbReference type="STRING" id="196109.A0A136J8V9"/>
<dbReference type="GO" id="GO:0008270">
    <property type="term" value="F:zinc ion binding"/>
    <property type="evidence" value="ECO:0007669"/>
    <property type="project" value="InterPro"/>
</dbReference>
<evidence type="ECO:0000256" key="1">
    <source>
        <dbReference type="ARBA" id="ARBA00023242"/>
    </source>
</evidence>
<feature type="domain" description="Xylanolytic transcriptional activator regulatory" evidence="2">
    <location>
        <begin position="1"/>
        <end position="63"/>
    </location>
</feature>
<dbReference type="SMART" id="SM00906">
    <property type="entry name" value="Fungal_trans"/>
    <property type="match status" value="1"/>
</dbReference>
<dbReference type="InParanoid" id="A0A136J8V9"/>
<sequence>MAIGLGLQSSRAPDGLTELELEVRRRTWYGCVQMDMTVSMTLGRPPSIYMTEDVPLPLAIDDEFLMRDLRSPP</sequence>
<evidence type="ECO:0000313" key="4">
    <source>
        <dbReference type="Proteomes" id="UP000070501"/>
    </source>
</evidence>
<dbReference type="Pfam" id="PF04082">
    <property type="entry name" value="Fungal_trans"/>
    <property type="match status" value="1"/>
</dbReference>
<dbReference type="AlphaFoldDB" id="A0A136J8V9"/>
<keyword evidence="1" id="KW-0539">Nucleus</keyword>
<dbReference type="GO" id="GO:0003677">
    <property type="term" value="F:DNA binding"/>
    <property type="evidence" value="ECO:0007669"/>
    <property type="project" value="InterPro"/>
</dbReference>